<gene>
    <name evidence="1" type="ORF">BKM31_44865</name>
</gene>
<evidence type="ECO:0000313" key="2">
    <source>
        <dbReference type="Proteomes" id="UP000190797"/>
    </source>
</evidence>
<accession>A0A1V0ABS7</accession>
<sequence length="104" mass="11443">MSCHIPWCVATHAKPGTKHIHGGAAVSIGSSLTVRQMLHEWPGDLPDEPWVQLVYKVHGRERELYVYPQAAVDWSELLAGLDVRDLAAFSQALYRAGRNGGAHS</sequence>
<dbReference type="KEGG" id="noa:BKM31_44865"/>
<name>A0A1V0ABS7_9ACTN</name>
<dbReference type="STRING" id="1909395.BKM31_44865"/>
<proteinExistence type="predicted"/>
<dbReference type="Proteomes" id="UP000190797">
    <property type="component" value="Chromosome"/>
</dbReference>
<keyword evidence="2" id="KW-1185">Reference proteome</keyword>
<reference evidence="2" key="1">
    <citation type="journal article" date="2017" name="Med. Chem. Commun.">
        <title>Nonomuraea sp. ATCC 55076 harbours the largest actinomycete chromosome to date and the kistamicin biosynthetic gene cluster.</title>
        <authorList>
            <person name="Nazari B."/>
            <person name="Forneris C.C."/>
            <person name="Gibson M.I."/>
            <person name="Moon K."/>
            <person name="Schramma K.R."/>
            <person name="Seyedsayamdost M.R."/>
        </authorList>
    </citation>
    <scope>NUCLEOTIDE SEQUENCE [LARGE SCALE GENOMIC DNA]</scope>
    <source>
        <strain evidence="2">ATCC 55076</strain>
    </source>
</reference>
<protein>
    <submittedName>
        <fullName evidence="1">Uncharacterized protein</fullName>
    </submittedName>
</protein>
<dbReference type="EMBL" id="CP017717">
    <property type="protein sequence ID" value="AQZ67655.1"/>
    <property type="molecule type" value="Genomic_DNA"/>
</dbReference>
<evidence type="ECO:0000313" key="1">
    <source>
        <dbReference type="EMBL" id="AQZ67655.1"/>
    </source>
</evidence>
<organism evidence="1 2">
    <name type="scientific">[Actinomadura] parvosata subsp. kistnae</name>
    <dbReference type="NCBI Taxonomy" id="1909395"/>
    <lineage>
        <taxon>Bacteria</taxon>
        <taxon>Bacillati</taxon>
        <taxon>Actinomycetota</taxon>
        <taxon>Actinomycetes</taxon>
        <taxon>Streptosporangiales</taxon>
        <taxon>Streptosporangiaceae</taxon>
        <taxon>Nonomuraea</taxon>
    </lineage>
</organism>
<dbReference type="RefSeq" id="WP_080043968.1">
    <property type="nucleotide sequence ID" value="NZ_CP017717.1"/>
</dbReference>
<dbReference type="AlphaFoldDB" id="A0A1V0ABS7"/>